<reference evidence="3 4" key="1">
    <citation type="submission" date="2019-03" db="EMBL/GenBank/DDBJ databases">
        <title>Genomic Encyclopedia of Type Strains, Phase III (KMG-III): the genomes of soil and plant-associated and newly described type strains.</title>
        <authorList>
            <person name="Whitman W."/>
        </authorList>
    </citation>
    <scope>NUCLEOTIDE SEQUENCE [LARGE SCALE GENOMIC DNA]</scope>
    <source>
        <strain evidence="3 4">CECT 7972</strain>
    </source>
</reference>
<accession>A0A4R6ZHQ2</accession>
<feature type="transmembrane region" description="Helical" evidence="1">
    <location>
        <begin position="7"/>
        <end position="26"/>
    </location>
</feature>
<keyword evidence="1" id="KW-0812">Transmembrane</keyword>
<dbReference type="Pfam" id="PF09648">
    <property type="entry name" value="YycI"/>
    <property type="match status" value="1"/>
</dbReference>
<dbReference type="Gene3D" id="3.30.310.160">
    <property type="entry name" value="YycH protein, domain 2"/>
    <property type="match status" value="1"/>
</dbReference>
<evidence type="ECO:0000313" key="4">
    <source>
        <dbReference type="Proteomes" id="UP000295558"/>
    </source>
</evidence>
<dbReference type="InterPro" id="IPR018604">
    <property type="entry name" value="YycI-like"/>
</dbReference>
<dbReference type="Proteomes" id="UP000295558">
    <property type="component" value="Unassembled WGS sequence"/>
</dbReference>
<keyword evidence="4" id="KW-1185">Reference proteome</keyword>
<protein>
    <submittedName>
        <fullName evidence="3">Regulatory protein YycI of two-component signal transduction system YycFG</fullName>
    </submittedName>
</protein>
<dbReference type="InterPro" id="IPR042274">
    <property type="entry name" value="YycH/YycI_2"/>
</dbReference>
<gene>
    <name evidence="3" type="ORF">DFP96_11154</name>
</gene>
<evidence type="ECO:0000259" key="2">
    <source>
        <dbReference type="Pfam" id="PF09648"/>
    </source>
</evidence>
<proteinExistence type="predicted"/>
<name>A0A4R6ZHQ2_9LIST</name>
<feature type="domain" description="Regulatory protein YycH-like" evidence="2">
    <location>
        <begin position="39"/>
        <end position="250"/>
    </location>
</feature>
<dbReference type="AlphaFoldDB" id="A0A4R6ZHQ2"/>
<organism evidence="3 4">
    <name type="scientific">Listeria rocourtiae</name>
    <dbReference type="NCBI Taxonomy" id="647910"/>
    <lineage>
        <taxon>Bacteria</taxon>
        <taxon>Bacillati</taxon>
        <taxon>Bacillota</taxon>
        <taxon>Bacilli</taxon>
        <taxon>Bacillales</taxon>
        <taxon>Listeriaceae</taxon>
        <taxon>Listeria</taxon>
    </lineage>
</organism>
<sequence length="284" mass="32391">MDWKKTETIFIIAFLILDIFLLVLFIDSRMSSSPTPLVSQTLEEKLKSENITYGKIPSNPEVGSYLSTEPLAFTQTDINDLKGQSIMVQNDNQRIYSILKKPVKIDPDKYGADLMPFLKSDVFEGDRYTYWSFDRERREMTFNQKIDGRPVLFNTNGQIIFTLNQANEVISYRQTMLGDTQMFDEKDDVISGTDALEVLHQHGDLKQNSKIVNTTLGYYNLVSLPSSDVYLPVWAFEVIHDKQTTFFLVNGLEGSVINTSGVDTNEVPNMREDAAQKAKAKRLK</sequence>
<dbReference type="STRING" id="1265846.PROCOU_11053"/>
<dbReference type="GO" id="GO:0016020">
    <property type="term" value="C:membrane"/>
    <property type="evidence" value="ECO:0007669"/>
    <property type="project" value="InterPro"/>
</dbReference>
<keyword evidence="1" id="KW-1133">Transmembrane helix</keyword>
<keyword evidence="1" id="KW-0472">Membrane</keyword>
<comment type="caution">
    <text evidence="3">The sequence shown here is derived from an EMBL/GenBank/DDBJ whole genome shotgun (WGS) entry which is preliminary data.</text>
</comment>
<evidence type="ECO:0000313" key="3">
    <source>
        <dbReference type="EMBL" id="TDR51748.1"/>
    </source>
</evidence>
<dbReference type="RefSeq" id="WP_036071935.1">
    <property type="nucleotide sequence ID" value="NZ_SNZK01000011.1"/>
</dbReference>
<dbReference type="OrthoDB" id="2388036at2"/>
<dbReference type="EMBL" id="SNZK01000011">
    <property type="protein sequence ID" value="TDR51748.1"/>
    <property type="molecule type" value="Genomic_DNA"/>
</dbReference>
<evidence type="ECO:0000256" key="1">
    <source>
        <dbReference type="SAM" id="Phobius"/>
    </source>
</evidence>